<accession>A0A834XEQ6</accession>
<sequence>MGCCCDEEKADILKHLTNSHFASSSPKSPGPSSPSSFTVISPMNSHFSVLACRDTLCIIFHKLPISDLARINCVCRLWNSVTFDREIVARAFLAP</sequence>
<dbReference type="InterPro" id="IPR001810">
    <property type="entry name" value="F-box_dom"/>
</dbReference>
<dbReference type="AlphaFoldDB" id="A0A834XEQ6"/>
<dbReference type="InterPro" id="IPR036047">
    <property type="entry name" value="F-box-like_dom_sf"/>
</dbReference>
<dbReference type="Gene3D" id="1.20.1280.50">
    <property type="match status" value="1"/>
</dbReference>
<gene>
    <name evidence="2" type="ORF">G2W53_000015</name>
</gene>
<name>A0A834XEQ6_9FABA</name>
<keyword evidence="3" id="KW-1185">Reference proteome</keyword>
<dbReference type="Proteomes" id="UP000634136">
    <property type="component" value="Unassembled WGS sequence"/>
</dbReference>
<evidence type="ECO:0000313" key="2">
    <source>
        <dbReference type="EMBL" id="KAF7843110.1"/>
    </source>
</evidence>
<evidence type="ECO:0000259" key="1">
    <source>
        <dbReference type="Pfam" id="PF12937"/>
    </source>
</evidence>
<feature type="domain" description="F-box" evidence="1">
    <location>
        <begin position="55"/>
        <end position="90"/>
    </location>
</feature>
<dbReference type="SUPFAM" id="SSF81383">
    <property type="entry name" value="F-box domain"/>
    <property type="match status" value="1"/>
</dbReference>
<protein>
    <submittedName>
        <fullName evidence="2">F-box protein</fullName>
    </submittedName>
</protein>
<dbReference type="EMBL" id="JAAIUW010000001">
    <property type="protein sequence ID" value="KAF7843110.1"/>
    <property type="molecule type" value="Genomic_DNA"/>
</dbReference>
<evidence type="ECO:0000313" key="3">
    <source>
        <dbReference type="Proteomes" id="UP000634136"/>
    </source>
</evidence>
<proteinExistence type="predicted"/>
<dbReference type="Pfam" id="PF12937">
    <property type="entry name" value="F-box-like"/>
    <property type="match status" value="1"/>
</dbReference>
<reference evidence="2" key="1">
    <citation type="submission" date="2020-09" db="EMBL/GenBank/DDBJ databases">
        <title>Genome-Enabled Discovery of Anthraquinone Biosynthesis in Senna tora.</title>
        <authorList>
            <person name="Kang S.-H."/>
            <person name="Pandey R.P."/>
            <person name="Lee C.-M."/>
            <person name="Sim J.-S."/>
            <person name="Jeong J.-T."/>
            <person name="Choi B.-S."/>
            <person name="Jung M."/>
            <person name="Ginzburg D."/>
            <person name="Zhao K."/>
            <person name="Won S.Y."/>
            <person name="Oh T.-J."/>
            <person name="Yu Y."/>
            <person name="Kim N.-H."/>
            <person name="Lee O.R."/>
            <person name="Lee T.-H."/>
            <person name="Bashyal P."/>
            <person name="Kim T.-S."/>
            <person name="Lee W.-H."/>
            <person name="Kawkins C."/>
            <person name="Kim C.-K."/>
            <person name="Kim J.S."/>
            <person name="Ahn B.O."/>
            <person name="Rhee S.Y."/>
            <person name="Sohng J.K."/>
        </authorList>
    </citation>
    <scope>NUCLEOTIDE SEQUENCE</scope>
    <source>
        <tissue evidence="2">Leaf</tissue>
    </source>
</reference>
<organism evidence="2 3">
    <name type="scientific">Senna tora</name>
    <dbReference type="NCBI Taxonomy" id="362788"/>
    <lineage>
        <taxon>Eukaryota</taxon>
        <taxon>Viridiplantae</taxon>
        <taxon>Streptophyta</taxon>
        <taxon>Embryophyta</taxon>
        <taxon>Tracheophyta</taxon>
        <taxon>Spermatophyta</taxon>
        <taxon>Magnoliopsida</taxon>
        <taxon>eudicotyledons</taxon>
        <taxon>Gunneridae</taxon>
        <taxon>Pentapetalae</taxon>
        <taxon>rosids</taxon>
        <taxon>fabids</taxon>
        <taxon>Fabales</taxon>
        <taxon>Fabaceae</taxon>
        <taxon>Caesalpinioideae</taxon>
        <taxon>Cassia clade</taxon>
        <taxon>Senna</taxon>
    </lineage>
</organism>
<comment type="caution">
    <text evidence="2">The sequence shown here is derived from an EMBL/GenBank/DDBJ whole genome shotgun (WGS) entry which is preliminary data.</text>
</comment>
<dbReference type="OrthoDB" id="538216at2759"/>